<protein>
    <submittedName>
        <fullName evidence="1">Uncharacterized protein</fullName>
    </submittedName>
</protein>
<feature type="non-terminal residue" evidence="1">
    <location>
        <position position="1"/>
    </location>
</feature>
<accession>X1T3M7</accession>
<dbReference type="EMBL" id="BARW01009947">
    <property type="protein sequence ID" value="GAI85971.1"/>
    <property type="molecule type" value="Genomic_DNA"/>
</dbReference>
<organism evidence="1">
    <name type="scientific">marine sediment metagenome</name>
    <dbReference type="NCBI Taxonomy" id="412755"/>
    <lineage>
        <taxon>unclassified sequences</taxon>
        <taxon>metagenomes</taxon>
        <taxon>ecological metagenomes</taxon>
    </lineage>
</organism>
<reference evidence="1" key="1">
    <citation type="journal article" date="2014" name="Front. Microbiol.">
        <title>High frequency of phylogenetically diverse reductive dehalogenase-homologous genes in deep subseafloor sedimentary metagenomes.</title>
        <authorList>
            <person name="Kawai M."/>
            <person name="Futagami T."/>
            <person name="Toyoda A."/>
            <person name="Takaki Y."/>
            <person name="Nishi S."/>
            <person name="Hori S."/>
            <person name="Arai W."/>
            <person name="Tsubouchi T."/>
            <person name="Morono Y."/>
            <person name="Uchiyama I."/>
            <person name="Ito T."/>
            <person name="Fujiyama A."/>
            <person name="Inagaki F."/>
            <person name="Takami H."/>
        </authorList>
    </citation>
    <scope>NUCLEOTIDE SEQUENCE</scope>
    <source>
        <strain evidence="1">Expedition CK06-06</strain>
    </source>
</reference>
<dbReference type="AlphaFoldDB" id="X1T3M7"/>
<gene>
    <name evidence="1" type="ORF">S12H4_19786</name>
</gene>
<proteinExistence type="predicted"/>
<evidence type="ECO:0000313" key="1">
    <source>
        <dbReference type="EMBL" id="GAI85971.1"/>
    </source>
</evidence>
<name>X1T3M7_9ZZZZ</name>
<comment type="caution">
    <text evidence="1">The sequence shown here is derived from an EMBL/GenBank/DDBJ whole genome shotgun (WGS) entry which is preliminary data.</text>
</comment>
<sequence>KEDFKKKKEEGNSFILDISKEKKIFLIGDENGL</sequence>